<dbReference type="SUPFAM" id="SSF161098">
    <property type="entry name" value="MetI-like"/>
    <property type="match status" value="2"/>
</dbReference>
<evidence type="ECO:0000256" key="3">
    <source>
        <dbReference type="ARBA" id="ARBA00022475"/>
    </source>
</evidence>
<gene>
    <name evidence="9" type="ORF">LNO68_02815</name>
</gene>
<feature type="transmembrane region" description="Helical" evidence="7">
    <location>
        <begin position="75"/>
        <end position="95"/>
    </location>
</feature>
<dbReference type="Gene3D" id="1.10.3720.10">
    <property type="entry name" value="MetI-like"/>
    <property type="match status" value="2"/>
</dbReference>
<keyword evidence="2" id="KW-0813">Transport</keyword>
<feature type="transmembrane region" description="Helical" evidence="7">
    <location>
        <begin position="107"/>
        <end position="128"/>
    </location>
</feature>
<evidence type="ECO:0000256" key="4">
    <source>
        <dbReference type="ARBA" id="ARBA00022692"/>
    </source>
</evidence>
<feature type="transmembrane region" description="Helical" evidence="7">
    <location>
        <begin position="374"/>
        <end position="392"/>
    </location>
</feature>
<keyword evidence="5 7" id="KW-1133">Transmembrane helix</keyword>
<dbReference type="PANTHER" id="PTHR30043:SF1">
    <property type="entry name" value="ABC TRANSPORT SYSTEM PERMEASE PROTEIN P69"/>
    <property type="match status" value="1"/>
</dbReference>
<evidence type="ECO:0000259" key="8">
    <source>
        <dbReference type="PROSITE" id="PS50928"/>
    </source>
</evidence>
<dbReference type="Proteomes" id="UP001220940">
    <property type="component" value="Unassembled WGS sequence"/>
</dbReference>
<keyword evidence="10" id="KW-1185">Reference proteome</keyword>
<comment type="subcellular location">
    <subcellularLocation>
        <location evidence="1">Cell membrane</location>
        <topology evidence="1">Multi-pass membrane protein</topology>
    </subcellularLocation>
</comment>
<evidence type="ECO:0000256" key="1">
    <source>
        <dbReference type="ARBA" id="ARBA00004651"/>
    </source>
</evidence>
<feature type="transmembrane region" description="Helical" evidence="7">
    <location>
        <begin position="336"/>
        <end position="362"/>
    </location>
</feature>
<feature type="transmembrane region" description="Helical" evidence="7">
    <location>
        <begin position="12"/>
        <end position="33"/>
    </location>
</feature>
<organism evidence="9 10">
    <name type="scientific">Mycoplasma bradburyae</name>
    <dbReference type="NCBI Taxonomy" id="2963128"/>
    <lineage>
        <taxon>Bacteria</taxon>
        <taxon>Bacillati</taxon>
        <taxon>Mycoplasmatota</taxon>
        <taxon>Mollicutes</taxon>
        <taxon>Mycoplasmataceae</taxon>
        <taxon>Mycoplasma</taxon>
    </lineage>
</organism>
<reference evidence="9" key="1">
    <citation type="submission" date="2021-11" db="EMBL/GenBank/DDBJ databases">
        <title>Description of Mycoplasma bradburyaesp. nov.from sea birds: a tribute to a great mycoplasmologist.</title>
        <authorList>
            <person name="Ramirez A.S."/>
            <person name="Poveda C."/>
            <person name="Suarez-Perez A."/>
            <person name="Rosales R.S."/>
            <person name="Dijkman R."/>
            <person name="Feberwee A."/>
            <person name="Spergser J."/>
            <person name="Szostak M.P."/>
            <person name="Ressel L."/>
            <person name="Calabuig P."/>
            <person name="Catania S."/>
            <person name="Gobbo F."/>
            <person name="Timofte D."/>
            <person name="Poveda J.B."/>
        </authorList>
    </citation>
    <scope>NUCLEOTIDE SEQUENCE [LARGE SCALE GENOMIC DNA]</scope>
    <source>
        <strain evidence="9">T158</strain>
    </source>
</reference>
<keyword evidence="6 7" id="KW-0472">Membrane</keyword>
<dbReference type="PANTHER" id="PTHR30043">
    <property type="entry name" value="PHOSPHONATES TRANSPORT SYSTEM PERMEASE PROTEIN"/>
    <property type="match status" value="1"/>
</dbReference>
<evidence type="ECO:0000256" key="5">
    <source>
        <dbReference type="ARBA" id="ARBA00022989"/>
    </source>
</evidence>
<evidence type="ECO:0000256" key="6">
    <source>
        <dbReference type="ARBA" id="ARBA00023136"/>
    </source>
</evidence>
<keyword evidence="3" id="KW-1003">Cell membrane</keyword>
<dbReference type="InterPro" id="IPR035906">
    <property type="entry name" value="MetI-like_sf"/>
</dbReference>
<comment type="caution">
    <text evidence="9">The sequence shown here is derived from an EMBL/GenBank/DDBJ whole genome shotgun (WGS) entry which is preliminary data.</text>
</comment>
<dbReference type="PROSITE" id="PS50928">
    <property type="entry name" value="ABC_TM1"/>
    <property type="match status" value="1"/>
</dbReference>
<feature type="transmembrane region" description="Helical" evidence="7">
    <location>
        <begin position="134"/>
        <end position="155"/>
    </location>
</feature>
<dbReference type="RefSeq" id="WP_255034854.1">
    <property type="nucleotide sequence ID" value="NZ_CP101414.1"/>
</dbReference>
<feature type="transmembrane region" description="Helical" evidence="7">
    <location>
        <begin position="235"/>
        <end position="260"/>
    </location>
</feature>
<evidence type="ECO:0000313" key="9">
    <source>
        <dbReference type="EMBL" id="MDC4182113.1"/>
    </source>
</evidence>
<feature type="transmembrane region" description="Helical" evidence="7">
    <location>
        <begin position="474"/>
        <end position="496"/>
    </location>
</feature>
<feature type="transmembrane region" description="Helical" evidence="7">
    <location>
        <begin position="502"/>
        <end position="525"/>
    </location>
</feature>
<evidence type="ECO:0000256" key="2">
    <source>
        <dbReference type="ARBA" id="ARBA00022448"/>
    </source>
</evidence>
<dbReference type="InterPro" id="IPR000515">
    <property type="entry name" value="MetI-like"/>
</dbReference>
<keyword evidence="4 7" id="KW-0812">Transmembrane</keyword>
<feature type="transmembrane region" description="Helical" evidence="7">
    <location>
        <begin position="281"/>
        <end position="299"/>
    </location>
</feature>
<dbReference type="EMBL" id="JAJHZM010000013">
    <property type="protein sequence ID" value="MDC4182113.1"/>
    <property type="molecule type" value="Genomic_DNA"/>
</dbReference>
<protein>
    <submittedName>
        <fullName evidence="9">ABC transporter permease</fullName>
    </submittedName>
</protein>
<evidence type="ECO:0000313" key="10">
    <source>
        <dbReference type="Proteomes" id="UP001220940"/>
    </source>
</evidence>
<feature type="domain" description="ABC transmembrane type-1" evidence="8">
    <location>
        <begin position="343"/>
        <end position="523"/>
    </location>
</feature>
<accession>A0ABT5GB42</accession>
<name>A0ABT5GB42_9MOLU</name>
<sequence>MTQNNFLRLLKINKFTVLFALFLILCIISVVIINVNINVNGWEVFKTNFASLFNQSEINKSALLKKSFEYLWTTIKYTTAGTLIGFSLGCFVGYLSALKITNNITAWVIKLVIIFFRSFPVVIFINLFNTSFNSNLSAIIIIAWFSMLWGAKYIADYIENSNIAQFQKFVDRSQNKISSFFNNIYIDIKSKILVLFAYSLESNFRWTTILSAVGLIGFGQLINDPISIDNNFSSTLIPLIVLMTFLLMNEVILYLFENYFIARKSYSKEKNLNKLLMIKKIIIYLFFLIIIGFSLYSLFSIRLKVNNLSIFTDFFERLFNFNTSFFATKTFSENPFLIIIELTLQSILILCIVFVFSLLFATLCSNLVNKYVSIFFKGFFLVIRTIPIIIIFRLFNPLFNSGVSTIVVVGSLYISTSITKKVYVLINSLNWSLVTSMKTKLYTNYEIIRLYILPSIRKDLVTVYLLEFESILRLLITLGAYGTSVIGQLIDIYIYRSNIENLGTYVLSIMFYFQIIDLLSIAIRYKKNIFFYTK</sequence>
<evidence type="ECO:0000256" key="7">
    <source>
        <dbReference type="SAM" id="Phobius"/>
    </source>
</evidence>
<proteinExistence type="predicted"/>